<comment type="similarity">
    <text evidence="2">Belongs to the UPF0496 family.</text>
</comment>
<dbReference type="OMA" id="THESCFR"/>
<evidence type="ECO:0000256" key="4">
    <source>
        <dbReference type="ARBA" id="ARBA00022989"/>
    </source>
</evidence>
<keyword evidence="3 7" id="KW-0812">Transmembrane</keyword>
<feature type="region of interest" description="Disordered" evidence="6">
    <location>
        <begin position="1"/>
        <end position="38"/>
    </location>
</feature>
<keyword evidence="4 7" id="KW-1133">Transmembrane helix</keyword>
<evidence type="ECO:0000256" key="2">
    <source>
        <dbReference type="ARBA" id="ARBA00009074"/>
    </source>
</evidence>
<accession>A0A5P1EI16</accession>
<name>A0A5P1EI16_ASPOF</name>
<feature type="compositionally biased region" description="Low complexity" evidence="6">
    <location>
        <begin position="1"/>
        <end position="23"/>
    </location>
</feature>
<dbReference type="GO" id="GO:0016020">
    <property type="term" value="C:membrane"/>
    <property type="evidence" value="ECO:0007669"/>
    <property type="project" value="UniProtKB-SubCell"/>
</dbReference>
<evidence type="ECO:0000256" key="1">
    <source>
        <dbReference type="ARBA" id="ARBA00004370"/>
    </source>
</evidence>
<keyword evidence="9" id="KW-1185">Reference proteome</keyword>
<proteinExistence type="inferred from homology"/>
<dbReference type="PANTHER" id="PTHR31113:SF20">
    <property type="entry name" value="UPF0496 PROTEIN 2-RELATED"/>
    <property type="match status" value="1"/>
</dbReference>
<evidence type="ECO:0000256" key="5">
    <source>
        <dbReference type="ARBA" id="ARBA00023136"/>
    </source>
</evidence>
<dbReference type="OrthoDB" id="776561at2759"/>
<sequence length="390" mass="43841">MWAKLKPSSSSKSSLRKVSSPSSGYKREEEMQQNAIDDEYNKALHTKSYADIYSRLHNQLQTSSNIVIRSPKMEEQDEDQEKNYKKFYQIPDFLLKPMQEQLLASTSPSLNFTSNGFTLHLNKLLHDFFDATFQAIEACASLLSAIDHVRSHHRSIHRCLLSLSSSSSYLSSSSSSFTQLSSDLELENPLSPKTLTHFHQVHSRYPTLIRHLTSCHRKILRILKLVNFTKKASGVIIVALVSATLVAAVIIASHGLAAVVAAPIAVATSTTTRSRGPGKWFKGLKRLEPGVDAAAKGAYIVGRDLDTISQMVRRVHDEVEHGRDTGRMVLRNREWGMVKEVVKEMEGRGGEVGLGLEEQLEELEEHVYLCLVTIDRSRRRVVEEIAEMRE</sequence>
<dbReference type="PANTHER" id="PTHR31113">
    <property type="entry name" value="UPF0496 PROTEIN 3-RELATED"/>
    <property type="match status" value="1"/>
</dbReference>
<reference evidence="9" key="1">
    <citation type="journal article" date="2017" name="Nat. Commun.">
        <title>The asparagus genome sheds light on the origin and evolution of a young Y chromosome.</title>
        <authorList>
            <person name="Harkess A."/>
            <person name="Zhou J."/>
            <person name="Xu C."/>
            <person name="Bowers J.E."/>
            <person name="Van der Hulst R."/>
            <person name="Ayyampalayam S."/>
            <person name="Mercati F."/>
            <person name="Riccardi P."/>
            <person name="McKain M.R."/>
            <person name="Kakrana A."/>
            <person name="Tang H."/>
            <person name="Ray J."/>
            <person name="Groenendijk J."/>
            <person name="Arikit S."/>
            <person name="Mathioni S.M."/>
            <person name="Nakano M."/>
            <person name="Shan H."/>
            <person name="Telgmann-Rauber A."/>
            <person name="Kanno A."/>
            <person name="Yue Z."/>
            <person name="Chen H."/>
            <person name="Li W."/>
            <person name="Chen Y."/>
            <person name="Xu X."/>
            <person name="Zhang Y."/>
            <person name="Luo S."/>
            <person name="Chen H."/>
            <person name="Gao J."/>
            <person name="Mao Z."/>
            <person name="Pires J.C."/>
            <person name="Luo M."/>
            <person name="Kudrna D."/>
            <person name="Wing R.A."/>
            <person name="Meyers B.C."/>
            <person name="Yi K."/>
            <person name="Kong H."/>
            <person name="Lavrijsen P."/>
            <person name="Sunseri F."/>
            <person name="Falavigna A."/>
            <person name="Ye Y."/>
            <person name="Leebens-Mack J.H."/>
            <person name="Chen G."/>
        </authorList>
    </citation>
    <scope>NUCLEOTIDE SEQUENCE [LARGE SCALE GENOMIC DNA]</scope>
    <source>
        <strain evidence="9">cv. DH0086</strain>
    </source>
</reference>
<dbReference type="EMBL" id="CM007387">
    <property type="protein sequence ID" value="ONK64321.1"/>
    <property type="molecule type" value="Genomic_DNA"/>
</dbReference>
<evidence type="ECO:0000313" key="8">
    <source>
        <dbReference type="EMBL" id="ONK64321.1"/>
    </source>
</evidence>
<dbReference type="Proteomes" id="UP000243459">
    <property type="component" value="Chromosome 7"/>
</dbReference>
<comment type="subcellular location">
    <subcellularLocation>
        <location evidence="1">Membrane</location>
    </subcellularLocation>
</comment>
<gene>
    <name evidence="8" type="ORF">A4U43_C07F24470</name>
</gene>
<evidence type="ECO:0000256" key="6">
    <source>
        <dbReference type="SAM" id="MobiDB-lite"/>
    </source>
</evidence>
<dbReference type="Gramene" id="ONK64321">
    <property type="protein sequence ID" value="ONK64321"/>
    <property type="gene ID" value="A4U43_C07F24470"/>
</dbReference>
<dbReference type="Pfam" id="PF05055">
    <property type="entry name" value="DUF677"/>
    <property type="match status" value="1"/>
</dbReference>
<evidence type="ECO:0000313" key="9">
    <source>
        <dbReference type="Proteomes" id="UP000243459"/>
    </source>
</evidence>
<feature type="transmembrane region" description="Helical" evidence="7">
    <location>
        <begin position="234"/>
        <end position="265"/>
    </location>
</feature>
<protein>
    <submittedName>
        <fullName evidence="8">Uncharacterized protein</fullName>
    </submittedName>
</protein>
<evidence type="ECO:0000256" key="7">
    <source>
        <dbReference type="SAM" id="Phobius"/>
    </source>
</evidence>
<dbReference type="InterPro" id="IPR007749">
    <property type="entry name" value="DUF677"/>
</dbReference>
<organism evidence="8 9">
    <name type="scientific">Asparagus officinalis</name>
    <name type="common">Garden asparagus</name>
    <dbReference type="NCBI Taxonomy" id="4686"/>
    <lineage>
        <taxon>Eukaryota</taxon>
        <taxon>Viridiplantae</taxon>
        <taxon>Streptophyta</taxon>
        <taxon>Embryophyta</taxon>
        <taxon>Tracheophyta</taxon>
        <taxon>Spermatophyta</taxon>
        <taxon>Magnoliopsida</taxon>
        <taxon>Liliopsida</taxon>
        <taxon>Asparagales</taxon>
        <taxon>Asparagaceae</taxon>
        <taxon>Asparagoideae</taxon>
        <taxon>Asparagus</taxon>
    </lineage>
</organism>
<evidence type="ECO:0000256" key="3">
    <source>
        <dbReference type="ARBA" id="ARBA00022692"/>
    </source>
</evidence>
<dbReference type="AlphaFoldDB" id="A0A5P1EI16"/>
<keyword evidence="5 7" id="KW-0472">Membrane</keyword>